<keyword evidence="1" id="KW-1133">Transmembrane helix</keyword>
<gene>
    <name evidence="2" type="ORF">PHACADRAFT_247203</name>
</gene>
<dbReference type="KEGG" id="pco:PHACADRAFT_247203"/>
<evidence type="ECO:0000313" key="3">
    <source>
        <dbReference type="Proteomes" id="UP000008370"/>
    </source>
</evidence>
<dbReference type="AlphaFoldDB" id="K5WAJ7"/>
<dbReference type="GeneID" id="18914019"/>
<keyword evidence="1" id="KW-0812">Transmembrane</keyword>
<accession>K5WAJ7</accession>
<keyword evidence="1" id="KW-0472">Membrane</keyword>
<dbReference type="EMBL" id="JH930468">
    <property type="protein sequence ID" value="EKM60958.1"/>
    <property type="molecule type" value="Genomic_DNA"/>
</dbReference>
<protein>
    <submittedName>
        <fullName evidence="2">Uncharacterized protein</fullName>
    </submittedName>
</protein>
<organism evidence="2 3">
    <name type="scientific">Phanerochaete carnosa (strain HHB-10118-sp)</name>
    <name type="common">White-rot fungus</name>
    <name type="synonym">Peniophora carnosa</name>
    <dbReference type="NCBI Taxonomy" id="650164"/>
    <lineage>
        <taxon>Eukaryota</taxon>
        <taxon>Fungi</taxon>
        <taxon>Dikarya</taxon>
        <taxon>Basidiomycota</taxon>
        <taxon>Agaricomycotina</taxon>
        <taxon>Agaricomycetes</taxon>
        <taxon>Polyporales</taxon>
        <taxon>Phanerochaetaceae</taxon>
        <taxon>Phanerochaete</taxon>
    </lineage>
</organism>
<evidence type="ECO:0000313" key="2">
    <source>
        <dbReference type="EMBL" id="EKM60958.1"/>
    </source>
</evidence>
<keyword evidence="3" id="KW-1185">Reference proteome</keyword>
<name>K5WAJ7_PHACS</name>
<dbReference type="InParanoid" id="K5WAJ7"/>
<feature type="transmembrane region" description="Helical" evidence="1">
    <location>
        <begin position="46"/>
        <end position="63"/>
    </location>
</feature>
<evidence type="ECO:0000256" key="1">
    <source>
        <dbReference type="SAM" id="Phobius"/>
    </source>
</evidence>
<dbReference type="Proteomes" id="UP000008370">
    <property type="component" value="Unassembled WGS sequence"/>
</dbReference>
<dbReference type="HOGENOM" id="CLU_2850425_0_0_1"/>
<dbReference type="RefSeq" id="XP_007390397.1">
    <property type="nucleotide sequence ID" value="XM_007390335.1"/>
</dbReference>
<reference evidence="2 3" key="1">
    <citation type="journal article" date="2012" name="BMC Genomics">
        <title>Comparative genomics of the white-rot fungi, Phanerochaete carnosa and P. chrysosporium, to elucidate the genetic basis of the distinct wood types they colonize.</title>
        <authorList>
            <person name="Suzuki H."/>
            <person name="MacDonald J."/>
            <person name="Syed K."/>
            <person name="Salamov A."/>
            <person name="Hori C."/>
            <person name="Aerts A."/>
            <person name="Henrissat B."/>
            <person name="Wiebenga A."/>
            <person name="vanKuyk P.A."/>
            <person name="Barry K."/>
            <person name="Lindquist E."/>
            <person name="LaButti K."/>
            <person name="Lapidus A."/>
            <person name="Lucas S."/>
            <person name="Coutinho P."/>
            <person name="Gong Y."/>
            <person name="Samejima M."/>
            <person name="Mahadevan R."/>
            <person name="Abou-Zaid M."/>
            <person name="de Vries R.P."/>
            <person name="Igarashi K."/>
            <person name="Yadav J.S."/>
            <person name="Grigoriev I.V."/>
            <person name="Master E.R."/>
        </authorList>
    </citation>
    <scope>NUCLEOTIDE SEQUENCE [LARGE SCALE GENOMIC DNA]</scope>
    <source>
        <strain evidence="2 3">HHB-10118-sp</strain>
    </source>
</reference>
<sequence length="65" mass="7008">MTATSELISSTTLAFMGMDSPLNGTSYAGFLPINADSSATNSKASFMRLLITWISGFILLIEFRP</sequence>
<proteinExistence type="predicted"/>